<comment type="similarity">
    <text evidence="2">Belongs to the metallo-dependent hydrolases superfamily. Hydantoinase/dihydropyrimidinase family.</text>
</comment>
<dbReference type="Pfam" id="PF01979">
    <property type="entry name" value="Amidohydro_1"/>
    <property type="match status" value="1"/>
</dbReference>
<dbReference type="InterPro" id="IPR011059">
    <property type="entry name" value="Metal-dep_hydrolase_composite"/>
</dbReference>
<proteinExistence type="inferred from homology"/>
<accession>A0ABS7F517</accession>
<dbReference type="Gene3D" id="3.20.20.140">
    <property type="entry name" value="Metal-dependent hydrolases"/>
    <property type="match status" value="1"/>
</dbReference>
<evidence type="ECO:0000256" key="2">
    <source>
        <dbReference type="ARBA" id="ARBA00008829"/>
    </source>
</evidence>
<dbReference type="InterPro" id="IPR011778">
    <property type="entry name" value="Hydantoinase/dihydroPyrase"/>
</dbReference>
<sequence>MAEFDLAVRGGQVASGFGGTVRCDIGIRDGRIAALAERIAGAAQVLDADGLLVLPGGVDSHCHIEEPQADGTVSEEGFVTASASAFAGGTTSVVCFVPQWKGQGVWERYRDYRRRAAGGMLDHAFHQIVTDPTDRVVAEELPRVVAEGVRSLKVFLTYEPLHLTDGQFLRVLAAARRLGCLVSVHCENRDAIAWRTAELLRAGLAAPKYHAWSRPAVVEREATHRAIALAELVDQPIQVFHVSCAEVAEEIARAQARGLKVWGETCPQYLVLTAADMDRPGFEGAKFVCSPPPRAREEQARLWEMIRRGTLDVVSSDHCGFSYGGERGKAAHGRDAPFPDIPNGIPGLAARMPLLFSEGVARGRIGLDQFVRLVSTNPARLMGLYPRKGAIMVGSDADLVLWDPARRQRLTNALMRHAIDYTPYEGLEVIGWPVATIRRGVVVMREGKVQAEPGSGRFLPRDPYAMIRPRGVVPDGFDPAPPPPLA</sequence>
<evidence type="ECO:0000256" key="4">
    <source>
        <dbReference type="ARBA" id="ARBA00022801"/>
    </source>
</evidence>
<name>A0ABS7F517_9PROT</name>
<dbReference type="PANTHER" id="PTHR11647:SF1">
    <property type="entry name" value="COLLAPSIN RESPONSE MEDIATOR PROTEIN"/>
    <property type="match status" value="1"/>
</dbReference>
<comment type="cofactor">
    <cofactor evidence="1">
        <name>Zn(2+)</name>
        <dbReference type="ChEBI" id="CHEBI:29105"/>
    </cofactor>
</comment>
<dbReference type="RefSeq" id="WP_220118500.1">
    <property type="nucleotide sequence ID" value="NZ_JAHZUY010000050.1"/>
</dbReference>
<protein>
    <submittedName>
        <fullName evidence="6">Dihydropyrimidinase</fullName>
        <ecNumber evidence="6">3.5.2.2</ecNumber>
    </submittedName>
</protein>
<dbReference type="SUPFAM" id="SSF51556">
    <property type="entry name" value="Metallo-dependent hydrolases"/>
    <property type="match status" value="1"/>
</dbReference>
<evidence type="ECO:0000313" key="7">
    <source>
        <dbReference type="Proteomes" id="UP001519924"/>
    </source>
</evidence>
<dbReference type="GO" id="GO:0004157">
    <property type="term" value="F:dihydropyrimidinase activity"/>
    <property type="evidence" value="ECO:0007669"/>
    <property type="project" value="UniProtKB-EC"/>
</dbReference>
<organism evidence="6 7">
    <name type="scientific">Caldovatus aquaticus</name>
    <dbReference type="NCBI Taxonomy" id="2865671"/>
    <lineage>
        <taxon>Bacteria</taxon>
        <taxon>Pseudomonadati</taxon>
        <taxon>Pseudomonadota</taxon>
        <taxon>Alphaproteobacteria</taxon>
        <taxon>Acetobacterales</taxon>
        <taxon>Roseomonadaceae</taxon>
        <taxon>Caldovatus</taxon>
    </lineage>
</organism>
<keyword evidence="4 6" id="KW-0378">Hydrolase</keyword>
<dbReference type="InterPro" id="IPR050378">
    <property type="entry name" value="Metallo-dep_Hydrolases_sf"/>
</dbReference>
<gene>
    <name evidence="6" type="primary">hydA</name>
    <name evidence="6" type="ORF">K1J50_14615</name>
</gene>
<dbReference type="EMBL" id="JAHZUY010000050">
    <property type="protein sequence ID" value="MBW8270714.1"/>
    <property type="molecule type" value="Genomic_DNA"/>
</dbReference>
<dbReference type="SUPFAM" id="SSF51338">
    <property type="entry name" value="Composite domain of metallo-dependent hydrolases"/>
    <property type="match status" value="2"/>
</dbReference>
<evidence type="ECO:0000313" key="6">
    <source>
        <dbReference type="EMBL" id="MBW8270714.1"/>
    </source>
</evidence>
<keyword evidence="3" id="KW-0479">Metal-binding</keyword>
<dbReference type="CDD" id="cd01314">
    <property type="entry name" value="D-HYD"/>
    <property type="match status" value="1"/>
</dbReference>
<keyword evidence="7" id="KW-1185">Reference proteome</keyword>
<reference evidence="6 7" key="1">
    <citation type="submission" date="2021-08" db="EMBL/GenBank/DDBJ databases">
        <title>Caldovatus sediminis gen. nov., sp. nov., a moderately thermophilic bacterium isolated from a hot spring.</title>
        <authorList>
            <person name="Hu C.-J."/>
            <person name="Li W.-J."/>
            <person name="Xian W.-D."/>
        </authorList>
    </citation>
    <scope>NUCLEOTIDE SEQUENCE [LARGE SCALE GENOMIC DNA]</scope>
    <source>
        <strain evidence="6 7">SYSU G05006</strain>
    </source>
</reference>
<evidence type="ECO:0000256" key="3">
    <source>
        <dbReference type="ARBA" id="ARBA00022723"/>
    </source>
</evidence>
<dbReference type="PANTHER" id="PTHR11647">
    <property type="entry name" value="HYDRANTOINASE/DIHYDROPYRIMIDINASE FAMILY MEMBER"/>
    <property type="match status" value="1"/>
</dbReference>
<dbReference type="Proteomes" id="UP001519924">
    <property type="component" value="Unassembled WGS sequence"/>
</dbReference>
<feature type="domain" description="Amidohydrolase-related" evidence="5">
    <location>
        <begin position="52"/>
        <end position="443"/>
    </location>
</feature>
<dbReference type="InterPro" id="IPR032466">
    <property type="entry name" value="Metal_Hydrolase"/>
</dbReference>
<dbReference type="EC" id="3.5.2.2" evidence="6"/>
<comment type="caution">
    <text evidence="6">The sequence shown here is derived from an EMBL/GenBank/DDBJ whole genome shotgun (WGS) entry which is preliminary data.</text>
</comment>
<evidence type="ECO:0000259" key="5">
    <source>
        <dbReference type="Pfam" id="PF01979"/>
    </source>
</evidence>
<dbReference type="NCBIfam" id="TIGR02033">
    <property type="entry name" value="D-hydantoinase"/>
    <property type="match status" value="1"/>
</dbReference>
<evidence type="ECO:0000256" key="1">
    <source>
        <dbReference type="ARBA" id="ARBA00001947"/>
    </source>
</evidence>
<dbReference type="Gene3D" id="2.30.40.10">
    <property type="entry name" value="Urease, subunit C, domain 1"/>
    <property type="match status" value="1"/>
</dbReference>
<dbReference type="InterPro" id="IPR006680">
    <property type="entry name" value="Amidohydro-rel"/>
</dbReference>